<gene>
    <name evidence="3" type="ORF">HNR67_007222</name>
</gene>
<dbReference type="Gene3D" id="1.10.10.10">
    <property type="entry name" value="Winged helix-like DNA-binding domain superfamily/Winged helix DNA-binding domain"/>
    <property type="match status" value="1"/>
</dbReference>
<name>A0A7W7CH44_9PSEU</name>
<proteinExistence type="predicted"/>
<dbReference type="PANTHER" id="PTHR34293">
    <property type="entry name" value="HTH-TYPE TRANSCRIPTIONAL REGULATOR TRMBL2"/>
    <property type="match status" value="1"/>
</dbReference>
<evidence type="ECO:0000313" key="4">
    <source>
        <dbReference type="Proteomes" id="UP000533598"/>
    </source>
</evidence>
<dbReference type="InterPro" id="IPR000792">
    <property type="entry name" value="Tscrpt_reg_LuxR_C"/>
</dbReference>
<dbReference type="GO" id="GO:0003677">
    <property type="term" value="F:DNA binding"/>
    <property type="evidence" value="ECO:0007669"/>
    <property type="project" value="InterPro"/>
</dbReference>
<dbReference type="EMBL" id="JACHMH010000001">
    <property type="protein sequence ID" value="MBB4681104.1"/>
    <property type="molecule type" value="Genomic_DNA"/>
</dbReference>
<dbReference type="SUPFAM" id="SSF46894">
    <property type="entry name" value="C-terminal effector domain of the bipartite response regulators"/>
    <property type="match status" value="1"/>
</dbReference>
<feature type="domain" description="HTH luxR-type" evidence="2">
    <location>
        <begin position="247"/>
        <end position="307"/>
    </location>
</feature>
<evidence type="ECO:0000313" key="3">
    <source>
        <dbReference type="EMBL" id="MBB4681104.1"/>
    </source>
</evidence>
<dbReference type="AlphaFoldDB" id="A0A7W7CH44"/>
<comment type="caution">
    <text evidence="3">The sequence shown here is derived from an EMBL/GenBank/DDBJ whole genome shotgun (WGS) entry which is preliminary data.</text>
</comment>
<dbReference type="CDD" id="cd06170">
    <property type="entry name" value="LuxR_C_like"/>
    <property type="match status" value="1"/>
</dbReference>
<evidence type="ECO:0000259" key="2">
    <source>
        <dbReference type="PROSITE" id="PS50043"/>
    </source>
</evidence>
<keyword evidence="4" id="KW-1185">Reference proteome</keyword>
<organism evidence="3 4">
    <name type="scientific">Crossiella cryophila</name>
    <dbReference type="NCBI Taxonomy" id="43355"/>
    <lineage>
        <taxon>Bacteria</taxon>
        <taxon>Bacillati</taxon>
        <taxon>Actinomycetota</taxon>
        <taxon>Actinomycetes</taxon>
        <taxon>Pseudonocardiales</taxon>
        <taxon>Pseudonocardiaceae</taxon>
        <taxon>Crossiella</taxon>
    </lineage>
</organism>
<dbReference type="PROSITE" id="PS50043">
    <property type="entry name" value="HTH_LUXR_2"/>
    <property type="match status" value="1"/>
</dbReference>
<dbReference type="InterPro" id="IPR016032">
    <property type="entry name" value="Sig_transdc_resp-reg_C-effctor"/>
</dbReference>
<accession>A0A7W7CH44</accession>
<reference evidence="3 4" key="1">
    <citation type="submission" date="2020-08" db="EMBL/GenBank/DDBJ databases">
        <title>Sequencing the genomes of 1000 actinobacteria strains.</title>
        <authorList>
            <person name="Klenk H.-P."/>
        </authorList>
    </citation>
    <scope>NUCLEOTIDE SEQUENCE [LARGE SCALE GENOMIC DNA]</scope>
    <source>
        <strain evidence="3 4">DSM 44230</strain>
    </source>
</reference>
<dbReference type="PANTHER" id="PTHR34293:SF1">
    <property type="entry name" value="HTH-TYPE TRANSCRIPTIONAL REGULATOR TRMBL2"/>
    <property type="match status" value="1"/>
</dbReference>
<protein>
    <submittedName>
        <fullName evidence="3">Transcription initiation factor IIE alpha subunit</fullName>
    </submittedName>
</protein>
<dbReference type="RefSeq" id="WP_185007428.1">
    <property type="nucleotide sequence ID" value="NZ_BAAAUI010000054.1"/>
</dbReference>
<dbReference type="InterPro" id="IPR051797">
    <property type="entry name" value="TrmB-like"/>
</dbReference>
<dbReference type="Pfam" id="PF00196">
    <property type="entry name" value="GerE"/>
    <property type="match status" value="1"/>
</dbReference>
<dbReference type="Proteomes" id="UP000533598">
    <property type="component" value="Unassembled WGS sequence"/>
</dbReference>
<evidence type="ECO:0000256" key="1">
    <source>
        <dbReference type="SAM" id="MobiDB-lite"/>
    </source>
</evidence>
<sequence length="339" mass="37110">MLEVLGLTADQQRVYEIVLTRPSWTTDELALTARLDPAHTADLLTFLDQAGLVVGADGRWTRVPPDSAIESYIVSHHQRLHRVRALIPALMTIYDRATGDSENHGPVELLRGHAAIGRRWAGLQRAARFEVCQFERPPYVAGAANEEARGALAAGVVYRTVYDASYVDCAHVLDALHRRRSRGERIRVLPGLPTKLGLVDRRWAILPVAIGHETDSALLVSASALLTGLRSLFEHSWQRAAPLPGQHATPGVDWRVLELLAAGLTDKTIALRMGVSLRTAQRHVRALMDTLGATSRFQAGLRAAALGLLDRGMLDRGQRGRVGSEPAPPRHPSVPQERA</sequence>
<feature type="region of interest" description="Disordered" evidence="1">
    <location>
        <begin position="317"/>
        <end position="339"/>
    </location>
</feature>
<dbReference type="GO" id="GO:0006355">
    <property type="term" value="P:regulation of DNA-templated transcription"/>
    <property type="evidence" value="ECO:0007669"/>
    <property type="project" value="InterPro"/>
</dbReference>
<dbReference type="SMART" id="SM00421">
    <property type="entry name" value="HTH_LUXR"/>
    <property type="match status" value="1"/>
</dbReference>
<dbReference type="InterPro" id="IPR036388">
    <property type="entry name" value="WH-like_DNA-bd_sf"/>
</dbReference>